<dbReference type="Proteomes" id="UP000215086">
    <property type="component" value="Chromosome"/>
</dbReference>
<dbReference type="InterPro" id="IPR020624">
    <property type="entry name" value="Schiff_base-form_aldolases_CS"/>
</dbReference>
<accession>A0A286RGL9</accession>
<dbReference type="CDD" id="cd00408">
    <property type="entry name" value="DHDPS-like"/>
    <property type="match status" value="1"/>
</dbReference>
<dbReference type="KEGG" id="ttf:THTE_2499"/>
<dbReference type="EC" id="4.3.3.7" evidence="4"/>
<evidence type="ECO:0000256" key="3">
    <source>
        <dbReference type="SAM" id="MobiDB-lite"/>
    </source>
</evidence>
<protein>
    <submittedName>
        <fullName evidence="4">4-hydroxy-tetrahydrodipicolinate synthase</fullName>
        <ecNumber evidence="4">4.3.3.7</ecNumber>
    </submittedName>
</protein>
<dbReference type="GO" id="GO:0019262">
    <property type="term" value="P:N-acetylneuraminate catabolic process"/>
    <property type="evidence" value="ECO:0007669"/>
    <property type="project" value="TreeGrafter"/>
</dbReference>
<dbReference type="PANTHER" id="PTHR42849">
    <property type="entry name" value="N-ACETYLNEURAMINATE LYASE"/>
    <property type="match status" value="1"/>
</dbReference>
<dbReference type="GO" id="GO:0005829">
    <property type="term" value="C:cytosol"/>
    <property type="evidence" value="ECO:0007669"/>
    <property type="project" value="TreeGrafter"/>
</dbReference>
<reference evidence="4 5" key="1">
    <citation type="journal article" name="Front. Microbiol.">
        <title>Sugar Metabolism of the First Thermophilic Planctomycete Thermogutta terrifontis: Comparative Genomic and Transcriptomic Approaches.</title>
        <authorList>
            <person name="Elcheninov A.G."/>
            <person name="Menzel P."/>
            <person name="Gudbergsdottir S.R."/>
            <person name="Slesarev A.I."/>
            <person name="Kadnikov V.V."/>
            <person name="Krogh A."/>
            <person name="Bonch-Osmolovskaya E.A."/>
            <person name="Peng X."/>
            <person name="Kublanov I.V."/>
        </authorList>
    </citation>
    <scope>NUCLEOTIDE SEQUENCE [LARGE SCALE GENOMIC DNA]</scope>
    <source>
        <strain evidence="4 5">R1</strain>
    </source>
</reference>
<proteinExistence type="predicted"/>
<dbReference type="PRINTS" id="PR00146">
    <property type="entry name" value="DHPICSNTHASE"/>
</dbReference>
<dbReference type="GO" id="GO:0008747">
    <property type="term" value="F:N-acetylneuraminate lyase activity"/>
    <property type="evidence" value="ECO:0007669"/>
    <property type="project" value="TreeGrafter"/>
</dbReference>
<dbReference type="EMBL" id="CP018477">
    <property type="protein sequence ID" value="ASV75101.1"/>
    <property type="molecule type" value="Genomic_DNA"/>
</dbReference>
<dbReference type="SUPFAM" id="SSF51569">
    <property type="entry name" value="Aldolase"/>
    <property type="match status" value="1"/>
</dbReference>
<gene>
    <name evidence="4" type="ORF">THTE_2499</name>
</gene>
<dbReference type="GO" id="GO:0008840">
    <property type="term" value="F:4-hydroxy-tetrahydrodipicolinate synthase activity"/>
    <property type="evidence" value="ECO:0007669"/>
    <property type="project" value="UniProtKB-EC"/>
</dbReference>
<keyword evidence="2" id="KW-0704">Schiff base</keyword>
<organism evidence="4 5">
    <name type="scientific">Thermogutta terrifontis</name>
    <dbReference type="NCBI Taxonomy" id="1331910"/>
    <lineage>
        <taxon>Bacteria</taxon>
        <taxon>Pseudomonadati</taxon>
        <taxon>Planctomycetota</taxon>
        <taxon>Planctomycetia</taxon>
        <taxon>Pirellulales</taxon>
        <taxon>Thermoguttaceae</taxon>
        <taxon>Thermogutta</taxon>
    </lineage>
</organism>
<evidence type="ECO:0000256" key="1">
    <source>
        <dbReference type="ARBA" id="ARBA00023239"/>
    </source>
</evidence>
<dbReference type="InterPro" id="IPR013785">
    <property type="entry name" value="Aldolase_TIM"/>
</dbReference>
<keyword evidence="1 4" id="KW-0456">Lyase</keyword>
<dbReference type="PROSITE" id="PS00665">
    <property type="entry name" value="DHDPS_1"/>
    <property type="match status" value="1"/>
</dbReference>
<dbReference type="PANTHER" id="PTHR42849:SF1">
    <property type="entry name" value="N-ACETYLNEURAMINATE LYASE"/>
    <property type="match status" value="1"/>
</dbReference>
<dbReference type="OrthoDB" id="9771791at2"/>
<evidence type="ECO:0000313" key="4">
    <source>
        <dbReference type="EMBL" id="ASV75101.1"/>
    </source>
</evidence>
<dbReference type="SMART" id="SM01130">
    <property type="entry name" value="DHDPS"/>
    <property type="match status" value="1"/>
</dbReference>
<feature type="region of interest" description="Disordered" evidence="3">
    <location>
        <begin position="308"/>
        <end position="330"/>
    </location>
</feature>
<dbReference type="RefSeq" id="WP_095415259.1">
    <property type="nucleotide sequence ID" value="NZ_CP018477.1"/>
</dbReference>
<sequence length="362" mass="40779">MAQAKIEGIFTPNMVPLDDRGNICESELRRYIDWLIDRGVHGLYPNGSTGEFVRFTPEERRRIIEITVDQVAGRVPILAGAAEANVKETIATCEYYARLGVRAVAIVCPYYYRVSVDNIYQYFSEIAKHSPVDITIYNIPWLASPLDLDTIIRLAEEHPRIVAIKDSSGDLPQMMRMLTAIRPRRPEFSFLTGWDAVLFPMLLIGCDGGTNATSGVVPEITRAIYDAVRQGRMDEARRWQYRLLRYNDCLFGASDFPEGFRVGVACRGFRMGVSRQPLSERHRENLNRLRLELAQLLAEDGLEEESFLGSTPAKESPFEYKSVSPDSSTLPTVIGSPSQVEVERLVQEVVAVLTQKATWPGQ</sequence>
<evidence type="ECO:0000256" key="2">
    <source>
        <dbReference type="ARBA" id="ARBA00023270"/>
    </source>
</evidence>
<dbReference type="Pfam" id="PF00701">
    <property type="entry name" value="DHDPS"/>
    <property type="match status" value="1"/>
</dbReference>
<keyword evidence="5" id="KW-1185">Reference proteome</keyword>
<dbReference type="InterPro" id="IPR002220">
    <property type="entry name" value="DapA-like"/>
</dbReference>
<evidence type="ECO:0000313" key="5">
    <source>
        <dbReference type="Proteomes" id="UP000215086"/>
    </source>
</evidence>
<dbReference type="AlphaFoldDB" id="A0A286RGL9"/>
<dbReference type="InterPro" id="IPR020625">
    <property type="entry name" value="Schiff_base-form_aldolases_AS"/>
</dbReference>
<dbReference type="PROSITE" id="PS00666">
    <property type="entry name" value="DHDPS_2"/>
    <property type="match status" value="1"/>
</dbReference>
<dbReference type="Gene3D" id="3.20.20.70">
    <property type="entry name" value="Aldolase class I"/>
    <property type="match status" value="1"/>
</dbReference>
<name>A0A286RGL9_9BACT</name>